<evidence type="ECO:0000313" key="3">
    <source>
        <dbReference type="Proteomes" id="UP000008068"/>
    </source>
</evidence>
<gene>
    <name evidence="2" type="ORF">CAEBREN_15775</name>
</gene>
<dbReference type="EMBL" id="GL379802">
    <property type="protein sequence ID" value="EGT37439.1"/>
    <property type="molecule type" value="Genomic_DNA"/>
</dbReference>
<dbReference type="Proteomes" id="UP000008068">
    <property type="component" value="Unassembled WGS sequence"/>
</dbReference>
<feature type="signal peptide" evidence="1">
    <location>
        <begin position="1"/>
        <end position="21"/>
    </location>
</feature>
<name>G0MMU6_CAEBE</name>
<organism evidence="3">
    <name type="scientific">Caenorhabditis brenneri</name>
    <name type="common">Nematode worm</name>
    <dbReference type="NCBI Taxonomy" id="135651"/>
    <lineage>
        <taxon>Eukaryota</taxon>
        <taxon>Metazoa</taxon>
        <taxon>Ecdysozoa</taxon>
        <taxon>Nematoda</taxon>
        <taxon>Chromadorea</taxon>
        <taxon>Rhabditida</taxon>
        <taxon>Rhabditina</taxon>
        <taxon>Rhabditomorpha</taxon>
        <taxon>Rhabditoidea</taxon>
        <taxon>Rhabditidae</taxon>
        <taxon>Peloderinae</taxon>
        <taxon>Caenorhabditis</taxon>
    </lineage>
</organism>
<protein>
    <submittedName>
        <fullName evidence="2">Uncharacterized protein</fullName>
    </submittedName>
</protein>
<evidence type="ECO:0000256" key="1">
    <source>
        <dbReference type="SAM" id="SignalP"/>
    </source>
</evidence>
<accession>G0MMU6</accession>
<reference evidence="3" key="1">
    <citation type="submission" date="2011-07" db="EMBL/GenBank/DDBJ databases">
        <authorList>
            <consortium name="Caenorhabditis brenneri Sequencing and Analysis Consortium"/>
            <person name="Wilson R.K."/>
        </authorList>
    </citation>
    <scope>NUCLEOTIDE SEQUENCE [LARGE SCALE GENOMIC DNA]</scope>
    <source>
        <strain evidence="3">PB2801</strain>
    </source>
</reference>
<evidence type="ECO:0000313" key="2">
    <source>
        <dbReference type="EMBL" id="EGT37439.1"/>
    </source>
</evidence>
<sequence>MKTFILIGLALVGCLCQVYQASPNHRDVTNEINRVRSQIAEENGIANMNQMVYDTALDSFVMSALEEYGPQKKLFSSEIAVLVLEMPDEAGRHPTNIKALGRRPPSAGVEKWRTRLPVNLKARVQLPSLALPLFFIAAGNAPAEFSVVIGASKNDINSVGSEYFSVKFFGRTYINFWNMYIYNSHRIIKFENYVVVPKYGCPEEKVWKLGDLEVIPLHAKSELARASADPGRTRFAFFNHSCSGMLFVFDTNPSFSPISGTPGSRCPGNRQVNRLCGSKRGYARKKVDAQDVKKFVKWLVTGTWGKR</sequence>
<keyword evidence="1" id="KW-0732">Signal</keyword>
<dbReference type="InParanoid" id="G0MMU6"/>
<proteinExistence type="predicted"/>
<feature type="chain" id="PRO_5003403751" evidence="1">
    <location>
        <begin position="22"/>
        <end position="307"/>
    </location>
</feature>
<keyword evidence="3" id="KW-1185">Reference proteome</keyword>
<dbReference type="HOGENOM" id="CLU_906824_0_0_1"/>
<dbReference type="AlphaFoldDB" id="G0MMU6"/>